<reference evidence="2" key="2">
    <citation type="journal article" date="2015" name="Data Brief">
        <title>Shoot transcriptome of the giant reed, Arundo donax.</title>
        <authorList>
            <person name="Barrero R.A."/>
            <person name="Guerrero F.D."/>
            <person name="Moolhuijzen P."/>
            <person name="Goolsby J.A."/>
            <person name="Tidwell J."/>
            <person name="Bellgard S.E."/>
            <person name="Bellgard M.I."/>
        </authorList>
    </citation>
    <scope>NUCLEOTIDE SEQUENCE</scope>
    <source>
        <tissue evidence="2">Shoot tissue taken approximately 20 cm above the soil surface</tissue>
    </source>
</reference>
<proteinExistence type="predicted"/>
<feature type="transmembrane region" description="Helical" evidence="1">
    <location>
        <begin position="12"/>
        <end position="33"/>
    </location>
</feature>
<sequence>MRTFKASIPTQTSSTIITHISFCSSLPIAIYVHKNKRKNSCLRLRNHYKLICTFLWEANQ</sequence>
<keyword evidence="1" id="KW-1133">Transmembrane helix</keyword>
<evidence type="ECO:0000256" key="1">
    <source>
        <dbReference type="SAM" id="Phobius"/>
    </source>
</evidence>
<keyword evidence="1" id="KW-0812">Transmembrane</keyword>
<keyword evidence="1" id="KW-0472">Membrane</keyword>
<protein>
    <submittedName>
        <fullName evidence="2">Uncharacterized protein</fullName>
    </submittedName>
</protein>
<reference evidence="2" key="1">
    <citation type="submission" date="2014-09" db="EMBL/GenBank/DDBJ databases">
        <authorList>
            <person name="Magalhaes I.L.F."/>
            <person name="Oliveira U."/>
            <person name="Santos F.R."/>
            <person name="Vidigal T.H.D.A."/>
            <person name="Brescovit A.D."/>
            <person name="Santos A.J."/>
        </authorList>
    </citation>
    <scope>NUCLEOTIDE SEQUENCE</scope>
    <source>
        <tissue evidence="2">Shoot tissue taken approximately 20 cm above the soil surface</tissue>
    </source>
</reference>
<organism evidence="2">
    <name type="scientific">Arundo donax</name>
    <name type="common">Giant reed</name>
    <name type="synonym">Donax arundinaceus</name>
    <dbReference type="NCBI Taxonomy" id="35708"/>
    <lineage>
        <taxon>Eukaryota</taxon>
        <taxon>Viridiplantae</taxon>
        <taxon>Streptophyta</taxon>
        <taxon>Embryophyta</taxon>
        <taxon>Tracheophyta</taxon>
        <taxon>Spermatophyta</taxon>
        <taxon>Magnoliopsida</taxon>
        <taxon>Liliopsida</taxon>
        <taxon>Poales</taxon>
        <taxon>Poaceae</taxon>
        <taxon>PACMAD clade</taxon>
        <taxon>Arundinoideae</taxon>
        <taxon>Arundineae</taxon>
        <taxon>Arundo</taxon>
    </lineage>
</organism>
<dbReference type="AlphaFoldDB" id="A0A0A9FQW1"/>
<evidence type="ECO:0000313" key="2">
    <source>
        <dbReference type="EMBL" id="JAE12711.1"/>
    </source>
</evidence>
<dbReference type="EMBL" id="GBRH01185185">
    <property type="protein sequence ID" value="JAE12711.1"/>
    <property type="molecule type" value="Transcribed_RNA"/>
</dbReference>
<accession>A0A0A9FQW1</accession>
<name>A0A0A9FQW1_ARUDO</name>